<dbReference type="OrthoDB" id="287932at2"/>
<dbReference type="InterPro" id="IPR050744">
    <property type="entry name" value="AI-2_Isomerase_LsrG"/>
</dbReference>
<proteinExistence type="predicted"/>
<keyword evidence="3" id="KW-1185">Reference proteome</keyword>
<sequence length="94" mass="10702">MKVINVELSVIPGKQAEYEAFINDLVSNSRQESGNISYNHFKAIDSDVNYEIIEHWQDEKAIDSHNNTPHFQHFLAGIGEFLTADPVIIRMDAN</sequence>
<dbReference type="SUPFAM" id="SSF54909">
    <property type="entry name" value="Dimeric alpha+beta barrel"/>
    <property type="match status" value="1"/>
</dbReference>
<dbReference type="RefSeq" id="WP_125008652.1">
    <property type="nucleotide sequence ID" value="NZ_BEXA01000004.1"/>
</dbReference>
<dbReference type="Gene3D" id="3.30.70.100">
    <property type="match status" value="1"/>
</dbReference>
<dbReference type="PANTHER" id="PTHR33336:SF3">
    <property type="entry name" value="ABM DOMAIN-CONTAINING PROTEIN"/>
    <property type="match status" value="1"/>
</dbReference>
<organism evidence="2 3">
    <name type="scientific">Lentilactobacillus kosonis</name>
    <dbReference type="NCBI Taxonomy" id="2810561"/>
    <lineage>
        <taxon>Bacteria</taxon>
        <taxon>Bacillati</taxon>
        <taxon>Bacillota</taxon>
        <taxon>Bacilli</taxon>
        <taxon>Lactobacillales</taxon>
        <taxon>Lactobacillaceae</taxon>
        <taxon>Lentilactobacillus</taxon>
    </lineage>
</organism>
<comment type="caution">
    <text evidence="2">The sequence shown here is derived from an EMBL/GenBank/DDBJ whole genome shotgun (WGS) entry which is preliminary data.</text>
</comment>
<dbReference type="EMBL" id="BEXA01000004">
    <property type="protein sequence ID" value="GAY73861.1"/>
    <property type="molecule type" value="Genomic_DNA"/>
</dbReference>
<name>A0A401FNS0_9LACO</name>
<dbReference type="AlphaFoldDB" id="A0A401FNS0"/>
<dbReference type="Proteomes" id="UP000286974">
    <property type="component" value="Unassembled WGS sequence"/>
</dbReference>
<dbReference type="GO" id="GO:0003824">
    <property type="term" value="F:catalytic activity"/>
    <property type="evidence" value="ECO:0007669"/>
    <property type="project" value="TreeGrafter"/>
</dbReference>
<dbReference type="InterPro" id="IPR011008">
    <property type="entry name" value="Dimeric_a/b-barrel"/>
</dbReference>
<feature type="domain" description="ABM" evidence="1">
    <location>
        <begin position="2"/>
        <end position="91"/>
    </location>
</feature>
<evidence type="ECO:0000259" key="1">
    <source>
        <dbReference type="PROSITE" id="PS51725"/>
    </source>
</evidence>
<dbReference type="PROSITE" id="PS51725">
    <property type="entry name" value="ABM"/>
    <property type="match status" value="1"/>
</dbReference>
<protein>
    <recommendedName>
        <fullName evidence="1">ABM domain-containing protein</fullName>
    </recommendedName>
</protein>
<evidence type="ECO:0000313" key="3">
    <source>
        <dbReference type="Proteomes" id="UP000286974"/>
    </source>
</evidence>
<dbReference type="PANTHER" id="PTHR33336">
    <property type="entry name" value="QUINOL MONOOXYGENASE YGIN-RELATED"/>
    <property type="match status" value="1"/>
</dbReference>
<evidence type="ECO:0000313" key="2">
    <source>
        <dbReference type="EMBL" id="GAY73861.1"/>
    </source>
</evidence>
<dbReference type="InterPro" id="IPR007138">
    <property type="entry name" value="ABM_dom"/>
</dbReference>
<gene>
    <name evidence="2" type="ORF">NBRC111893_2007</name>
</gene>
<accession>A0A401FNS0</accession>
<reference evidence="2 3" key="1">
    <citation type="submission" date="2017-11" db="EMBL/GenBank/DDBJ databases">
        <title>Draft Genome Sequence of Lactobacillus curieae NBRC 111893 isolated from Koso, a Japanese sugar-Vegetable Fermented Beverage.</title>
        <authorList>
            <person name="Chiou T.Y."/>
            <person name="Oshima K."/>
            <person name="Suda W."/>
            <person name="Hattori M."/>
            <person name="Takahashi T."/>
        </authorList>
    </citation>
    <scope>NUCLEOTIDE SEQUENCE [LARGE SCALE GENOMIC DNA]</scope>
    <source>
        <strain evidence="2 3">NBRC111893</strain>
    </source>
</reference>
<dbReference type="Pfam" id="PF03992">
    <property type="entry name" value="ABM"/>
    <property type="match status" value="1"/>
</dbReference>